<keyword evidence="4" id="KW-1185">Reference proteome</keyword>
<evidence type="ECO:0000313" key="4">
    <source>
        <dbReference type="Proteomes" id="UP000694853"/>
    </source>
</evidence>
<evidence type="ECO:0000256" key="1">
    <source>
        <dbReference type="PROSITE-ProRule" id="PRU00175"/>
    </source>
</evidence>
<dbReference type="InterPro" id="IPR051826">
    <property type="entry name" value="E3_ubiquitin-ligase_domain"/>
</dbReference>
<feature type="compositionally biased region" description="Pro residues" evidence="2">
    <location>
        <begin position="53"/>
        <end position="65"/>
    </location>
</feature>
<dbReference type="PANTHER" id="PTHR22765:SF434">
    <property type="entry name" value="GB|AAD18119.1-RELATED"/>
    <property type="match status" value="1"/>
</dbReference>
<dbReference type="PANTHER" id="PTHR22765">
    <property type="entry name" value="RING FINGER AND PROTEASE ASSOCIATED DOMAIN-CONTAINING"/>
    <property type="match status" value="1"/>
</dbReference>
<dbReference type="Pfam" id="PF13639">
    <property type="entry name" value="zf-RING_2"/>
    <property type="match status" value="1"/>
</dbReference>
<proteinExistence type="predicted"/>
<organism evidence="4 5">
    <name type="scientific">Abrus precatorius</name>
    <name type="common">Indian licorice</name>
    <name type="synonym">Glycine abrus</name>
    <dbReference type="NCBI Taxonomy" id="3816"/>
    <lineage>
        <taxon>Eukaryota</taxon>
        <taxon>Viridiplantae</taxon>
        <taxon>Streptophyta</taxon>
        <taxon>Embryophyta</taxon>
        <taxon>Tracheophyta</taxon>
        <taxon>Spermatophyta</taxon>
        <taxon>Magnoliopsida</taxon>
        <taxon>eudicotyledons</taxon>
        <taxon>Gunneridae</taxon>
        <taxon>Pentapetalae</taxon>
        <taxon>rosids</taxon>
        <taxon>fabids</taxon>
        <taxon>Fabales</taxon>
        <taxon>Fabaceae</taxon>
        <taxon>Papilionoideae</taxon>
        <taxon>50 kb inversion clade</taxon>
        <taxon>NPAAA clade</taxon>
        <taxon>indigoferoid/millettioid clade</taxon>
        <taxon>Abreae</taxon>
        <taxon>Abrus</taxon>
    </lineage>
</organism>
<dbReference type="SMART" id="SM00184">
    <property type="entry name" value="RING"/>
    <property type="match status" value="1"/>
</dbReference>
<feature type="domain" description="RING-type" evidence="3">
    <location>
        <begin position="122"/>
        <end position="164"/>
    </location>
</feature>
<dbReference type="GO" id="GO:0061630">
    <property type="term" value="F:ubiquitin protein ligase activity"/>
    <property type="evidence" value="ECO:0007669"/>
    <property type="project" value="TreeGrafter"/>
</dbReference>
<protein>
    <submittedName>
        <fullName evidence="5">RING finger protein 11-like</fullName>
    </submittedName>
</protein>
<gene>
    <name evidence="5" type="primary">LOC113874323</name>
</gene>
<dbReference type="GeneID" id="113874323"/>
<dbReference type="InterPro" id="IPR013083">
    <property type="entry name" value="Znf_RING/FYVE/PHD"/>
</dbReference>
<dbReference type="RefSeq" id="XP_027368359.1">
    <property type="nucleotide sequence ID" value="XM_027512558.1"/>
</dbReference>
<name>A0A8B8MMA3_ABRPR</name>
<dbReference type="PROSITE" id="PS50089">
    <property type="entry name" value="ZF_RING_2"/>
    <property type="match status" value="1"/>
</dbReference>
<accession>A0A8B8MMA3</accession>
<keyword evidence="1" id="KW-0479">Metal-binding</keyword>
<keyword evidence="1" id="KW-0863">Zinc-finger</keyword>
<dbReference type="GO" id="GO:0006511">
    <property type="term" value="P:ubiquitin-dependent protein catabolic process"/>
    <property type="evidence" value="ECO:0007669"/>
    <property type="project" value="TreeGrafter"/>
</dbReference>
<dbReference type="GO" id="GO:0008270">
    <property type="term" value="F:zinc ion binding"/>
    <property type="evidence" value="ECO:0007669"/>
    <property type="project" value="UniProtKB-KW"/>
</dbReference>
<dbReference type="CDD" id="cd16469">
    <property type="entry name" value="RING-H2_RNF24-like"/>
    <property type="match status" value="1"/>
</dbReference>
<dbReference type="InterPro" id="IPR001841">
    <property type="entry name" value="Znf_RING"/>
</dbReference>
<dbReference type="SUPFAM" id="SSF57850">
    <property type="entry name" value="RING/U-box"/>
    <property type="match status" value="1"/>
</dbReference>
<evidence type="ECO:0000259" key="3">
    <source>
        <dbReference type="PROSITE" id="PS50089"/>
    </source>
</evidence>
<dbReference type="Proteomes" id="UP000694853">
    <property type="component" value="Unplaced"/>
</dbReference>
<keyword evidence="1" id="KW-0862">Zinc</keyword>
<reference evidence="5" key="2">
    <citation type="submission" date="2025-08" db="UniProtKB">
        <authorList>
            <consortium name="RefSeq"/>
        </authorList>
    </citation>
    <scope>IDENTIFICATION</scope>
    <source>
        <tissue evidence="5">Young leaves</tissue>
    </source>
</reference>
<feature type="compositionally biased region" description="Polar residues" evidence="2">
    <location>
        <begin position="31"/>
        <end position="48"/>
    </location>
</feature>
<sequence>MPVNRGQGQTTRWYQLCFVPTSADSSDDSDTQSVIFDSSTPTSTWQQLSFSPPESPTPPHPPNPEPEIDWRFPPPPPPPFQDWADIVFQHGRHQQPQSHKHVDVMNGISRVRISELHDNSHCPICMEEFKGGDRVGRLPCNHTYHSECITRWLNYYKETCPVCRLQVNGWEGQSGTFSIVDHSLDPEPEIPNVTDSSASDNSDDDYDSAYDDEFGDSHEDGNVVGSAS</sequence>
<evidence type="ECO:0000313" key="5">
    <source>
        <dbReference type="RefSeq" id="XP_027368359.1"/>
    </source>
</evidence>
<feature type="region of interest" description="Disordered" evidence="2">
    <location>
        <begin position="21"/>
        <end position="76"/>
    </location>
</feature>
<evidence type="ECO:0000256" key="2">
    <source>
        <dbReference type="SAM" id="MobiDB-lite"/>
    </source>
</evidence>
<dbReference type="AlphaFoldDB" id="A0A8B8MMA3"/>
<feature type="region of interest" description="Disordered" evidence="2">
    <location>
        <begin position="181"/>
        <end position="228"/>
    </location>
</feature>
<dbReference type="KEGG" id="aprc:113874323"/>
<reference evidence="4" key="1">
    <citation type="journal article" date="2019" name="Toxins">
        <title>Detection of Abrin-Like and Prepropulchellin-Like Toxin Genes and Transcripts Using Whole Genome Sequencing and Full-Length Transcript Sequencing of Abrus precatorius.</title>
        <authorList>
            <person name="Hovde B.T."/>
            <person name="Daligault H.E."/>
            <person name="Hanschen E.R."/>
            <person name="Kunde Y.A."/>
            <person name="Johnson M.B."/>
            <person name="Starkenburg S.R."/>
            <person name="Johnson S.L."/>
        </authorList>
    </citation>
    <scope>NUCLEOTIDE SEQUENCE [LARGE SCALE GENOMIC DNA]</scope>
</reference>
<feature type="compositionally biased region" description="Acidic residues" evidence="2">
    <location>
        <begin position="201"/>
        <end position="214"/>
    </location>
</feature>
<dbReference type="OrthoDB" id="8062037at2759"/>
<dbReference type="Gene3D" id="3.30.40.10">
    <property type="entry name" value="Zinc/RING finger domain, C3HC4 (zinc finger)"/>
    <property type="match status" value="1"/>
</dbReference>